<reference evidence="1 2" key="1">
    <citation type="submission" date="2013-02" db="EMBL/GenBank/DDBJ databases">
        <authorList>
            <person name="Genoscope - CEA"/>
        </authorList>
    </citation>
    <scope>NUCLEOTIDE SEQUENCE [LARGE SCALE GENOMIC DNA]</scope>
    <source>
        <strain evidence="1 2">STM 2683</strain>
    </source>
</reference>
<protein>
    <submittedName>
        <fullName evidence="1">Uncharacterized protein</fullName>
    </submittedName>
</protein>
<accession>M5EVN2</accession>
<organism evidence="1 2">
    <name type="scientific">Mesorhizobium metallidurans STM 2683</name>
    <dbReference type="NCBI Taxonomy" id="1297569"/>
    <lineage>
        <taxon>Bacteria</taxon>
        <taxon>Pseudomonadati</taxon>
        <taxon>Pseudomonadota</taxon>
        <taxon>Alphaproteobacteria</taxon>
        <taxon>Hyphomicrobiales</taxon>
        <taxon>Phyllobacteriaceae</taxon>
        <taxon>Mesorhizobium</taxon>
    </lineage>
</organism>
<dbReference type="Proteomes" id="UP000012062">
    <property type="component" value="Unassembled WGS sequence"/>
</dbReference>
<evidence type="ECO:0000313" key="2">
    <source>
        <dbReference type="Proteomes" id="UP000012062"/>
    </source>
</evidence>
<keyword evidence="2" id="KW-1185">Reference proteome</keyword>
<dbReference type="EMBL" id="CAUM01000137">
    <property type="protein sequence ID" value="CCV07998.1"/>
    <property type="molecule type" value="Genomic_DNA"/>
</dbReference>
<dbReference type="AlphaFoldDB" id="M5EVN2"/>
<name>M5EVN2_9HYPH</name>
<comment type="caution">
    <text evidence="1">The sequence shown here is derived from an EMBL/GenBank/DDBJ whole genome shotgun (WGS) entry which is preliminary data.</text>
</comment>
<evidence type="ECO:0000313" key="1">
    <source>
        <dbReference type="EMBL" id="CCV07998.1"/>
    </source>
</evidence>
<gene>
    <name evidence="1" type="ORF">MESS2_680008</name>
</gene>
<proteinExistence type="predicted"/>
<sequence>MAERPTSEFGLLSLSNWSKLGFPKWFKVSRPSLSRHHQLMREHRNSPRRGVSDPLSMILLTTLSTHHGE</sequence>